<dbReference type="OrthoDB" id="4379436at2759"/>
<feature type="domain" description="Homogentisate 1,2-dioxygenase N-terminal" evidence="12">
    <location>
        <begin position="23"/>
        <end position="294"/>
    </location>
</feature>
<evidence type="ECO:0000256" key="7">
    <source>
        <dbReference type="ARBA" id="ARBA00023002"/>
    </source>
</evidence>
<evidence type="ECO:0000256" key="6">
    <source>
        <dbReference type="ARBA" id="ARBA00022964"/>
    </source>
</evidence>
<sequence>MAIKTPDTKVKTYSKFAVEDPYTYLRGLHNYHDRAESVPGSLPLGQMHPQKVKNFLYPDRISGSPFVLPRKEGKQTTYYRTVPSTSIKQWNEEKSHPANCDYKEDNFDLSPNPVQWEPAAFQEDRDFLTGLQLLAASGDPNSRKGLAYHVYTAGKSMPADHAFTSSDGDMLIIAQHGAIDITTEMGPMRVRPNEIAVIPRGIRFHVAVVDGPVRGYVVEVFIGHFELPELGPLGSCGLANARDFEVPLLQPHKPGPDTKIFNKFNGRIYSTTFKGTVFNVIAWHGSFFPFKYDLGKFNTVGSLTYDHTDPSTLVVLTVAGETPGIPLVDLAAIGPRWTVHEDTLRPAHAHRNVASEFYGWLTGGHKGEAPGTTSLYNGMCPHGVGREAWDKAIHAELAPVKPDPNSMAIMLESSHNLGISKWGQSNKTLIGDRYDEFEIAQV</sequence>
<evidence type="ECO:0000259" key="12">
    <source>
        <dbReference type="Pfam" id="PF20510"/>
    </source>
</evidence>
<comment type="similarity">
    <text evidence="3">Belongs to the homogentisate dioxygenase family.</text>
</comment>
<keyword evidence="6" id="KW-0223">Dioxygenase</keyword>
<comment type="pathway">
    <text evidence="2">Amino-acid degradation; L-phenylalanine degradation; acetoacetate and fumarate from L-phenylalanine: step 4/6.</text>
</comment>
<dbReference type="InterPro" id="IPR005708">
    <property type="entry name" value="Homogentis_dOase"/>
</dbReference>
<dbReference type="EC" id="1.13.11.5" evidence="4"/>
<keyword evidence="5 10" id="KW-0479">Metal-binding</keyword>
<evidence type="ECO:0000256" key="5">
    <source>
        <dbReference type="ARBA" id="ARBA00022723"/>
    </source>
</evidence>
<gene>
    <name evidence="13" type="ORF">NW755_014285</name>
</gene>
<protein>
    <recommendedName>
        <fullName evidence="4">homogentisate 1,2-dioxygenase</fullName>
        <ecNumber evidence="4">1.13.11.5</ecNumber>
    </recommendedName>
</protein>
<comment type="caution">
    <text evidence="13">The sequence shown here is derived from an EMBL/GenBank/DDBJ whole genome shotgun (WGS) entry which is preliminary data.</text>
</comment>
<feature type="binding site" evidence="10">
    <location>
        <position position="382"/>
    </location>
    <ligand>
        <name>Fe cation</name>
        <dbReference type="ChEBI" id="CHEBI:24875"/>
    </ligand>
</feature>
<evidence type="ECO:0000256" key="8">
    <source>
        <dbReference type="ARBA" id="ARBA00023004"/>
    </source>
</evidence>
<evidence type="ECO:0000256" key="10">
    <source>
        <dbReference type="PIRSR" id="PIRSR605708-2"/>
    </source>
</evidence>
<feature type="domain" description="Homogentisate 1,2-dioxygenase C-terminal" evidence="11">
    <location>
        <begin position="296"/>
        <end position="434"/>
    </location>
</feature>
<dbReference type="InterPro" id="IPR011051">
    <property type="entry name" value="RmlC_Cupin_sf"/>
</dbReference>
<dbReference type="InterPro" id="IPR046451">
    <property type="entry name" value="HgmA_C"/>
</dbReference>
<evidence type="ECO:0000256" key="9">
    <source>
        <dbReference type="PIRSR" id="PIRSR605708-1"/>
    </source>
</evidence>
<feature type="binding site" evidence="10">
    <location>
        <position position="382"/>
    </location>
    <ligand>
        <name>homogentisate</name>
        <dbReference type="ChEBI" id="CHEBI:16169"/>
    </ligand>
</feature>
<reference evidence="13" key="1">
    <citation type="submission" date="2022-09" db="EMBL/GenBank/DDBJ databases">
        <title>Fusarium specimens isolated from Avocado Roots.</title>
        <authorList>
            <person name="Stajich J."/>
            <person name="Roper C."/>
            <person name="Heimlech-Rivalta G."/>
        </authorList>
    </citation>
    <scope>NUCLEOTIDE SEQUENCE</scope>
    <source>
        <strain evidence="13">A02</strain>
    </source>
</reference>
<keyword evidence="8 10" id="KW-0408">Iron</keyword>
<keyword evidence="7" id="KW-0560">Oxidoreductase</keyword>
<evidence type="ECO:0000256" key="4">
    <source>
        <dbReference type="ARBA" id="ARBA00013127"/>
    </source>
</evidence>
<evidence type="ECO:0000259" key="11">
    <source>
        <dbReference type="Pfam" id="PF04209"/>
    </source>
</evidence>
<dbReference type="Proteomes" id="UP001152087">
    <property type="component" value="Unassembled WGS sequence"/>
</dbReference>
<accession>A0A9W8UUY5</accession>
<evidence type="ECO:0000313" key="13">
    <source>
        <dbReference type="EMBL" id="KAJ4176691.1"/>
    </source>
</evidence>
<dbReference type="SUPFAM" id="SSF51182">
    <property type="entry name" value="RmlC-like cupins"/>
    <property type="match status" value="1"/>
</dbReference>
<dbReference type="CDD" id="cd07000">
    <property type="entry name" value="cupin_HGO_N"/>
    <property type="match status" value="1"/>
</dbReference>
<dbReference type="GO" id="GO:0006570">
    <property type="term" value="P:tyrosine metabolic process"/>
    <property type="evidence" value="ECO:0007669"/>
    <property type="project" value="InterPro"/>
</dbReference>
<comment type="cofactor">
    <cofactor evidence="1 10">
        <name>Fe cation</name>
        <dbReference type="ChEBI" id="CHEBI:24875"/>
    </cofactor>
</comment>
<evidence type="ECO:0000256" key="1">
    <source>
        <dbReference type="ARBA" id="ARBA00001962"/>
    </source>
</evidence>
<evidence type="ECO:0000256" key="2">
    <source>
        <dbReference type="ARBA" id="ARBA00004704"/>
    </source>
</evidence>
<organism evidence="13 14">
    <name type="scientific">Fusarium falciforme</name>
    <dbReference type="NCBI Taxonomy" id="195108"/>
    <lineage>
        <taxon>Eukaryota</taxon>
        <taxon>Fungi</taxon>
        <taxon>Dikarya</taxon>
        <taxon>Ascomycota</taxon>
        <taxon>Pezizomycotina</taxon>
        <taxon>Sordariomycetes</taxon>
        <taxon>Hypocreomycetidae</taxon>
        <taxon>Hypocreales</taxon>
        <taxon>Nectriaceae</taxon>
        <taxon>Fusarium</taxon>
        <taxon>Fusarium solani species complex</taxon>
    </lineage>
</organism>
<name>A0A9W8UUY5_9HYPO</name>
<evidence type="ECO:0000313" key="14">
    <source>
        <dbReference type="Proteomes" id="UP001152087"/>
    </source>
</evidence>
<dbReference type="GO" id="GO:0006559">
    <property type="term" value="P:L-phenylalanine catabolic process"/>
    <property type="evidence" value="ECO:0007669"/>
    <property type="project" value="InterPro"/>
</dbReference>
<dbReference type="GO" id="GO:0004411">
    <property type="term" value="F:homogentisate 1,2-dioxygenase activity"/>
    <property type="evidence" value="ECO:0007669"/>
    <property type="project" value="UniProtKB-EC"/>
</dbReference>
<dbReference type="PANTHER" id="PTHR11056:SF0">
    <property type="entry name" value="HOMOGENTISATE 1,2-DIOXYGENASE"/>
    <property type="match status" value="1"/>
</dbReference>
<dbReference type="InterPro" id="IPR046452">
    <property type="entry name" value="HgmA_N"/>
</dbReference>
<feature type="active site" description="Proton acceptor" evidence="9">
    <location>
        <position position="307"/>
    </location>
</feature>
<evidence type="ECO:0000256" key="3">
    <source>
        <dbReference type="ARBA" id="ARBA00007757"/>
    </source>
</evidence>
<feature type="binding site" evidence="10">
    <location>
        <position position="350"/>
    </location>
    <ligand>
        <name>Fe cation</name>
        <dbReference type="ChEBI" id="CHEBI:24875"/>
    </ligand>
</feature>
<dbReference type="GO" id="GO:0046872">
    <property type="term" value="F:metal ion binding"/>
    <property type="evidence" value="ECO:0007669"/>
    <property type="project" value="UniProtKB-KW"/>
</dbReference>
<dbReference type="PANTHER" id="PTHR11056">
    <property type="entry name" value="HOMOGENTISATE 1,2-DIOXYGENASE"/>
    <property type="match status" value="1"/>
</dbReference>
<keyword evidence="14" id="KW-1185">Reference proteome</keyword>
<dbReference type="AlphaFoldDB" id="A0A9W8UUY5"/>
<proteinExistence type="inferred from homology"/>
<dbReference type="Gene3D" id="2.60.120.10">
    <property type="entry name" value="Jelly Rolls"/>
    <property type="match status" value="1"/>
</dbReference>
<dbReference type="EMBL" id="JAOQAV010000164">
    <property type="protein sequence ID" value="KAJ4176691.1"/>
    <property type="molecule type" value="Genomic_DNA"/>
</dbReference>
<dbReference type="GO" id="GO:0005737">
    <property type="term" value="C:cytoplasm"/>
    <property type="evidence" value="ECO:0007669"/>
    <property type="project" value="TreeGrafter"/>
</dbReference>
<dbReference type="Pfam" id="PF04209">
    <property type="entry name" value="HgmA_C"/>
    <property type="match status" value="1"/>
</dbReference>
<feature type="binding site" evidence="10">
    <location>
        <position position="356"/>
    </location>
    <ligand>
        <name>Fe cation</name>
        <dbReference type="ChEBI" id="CHEBI:24875"/>
    </ligand>
</feature>
<dbReference type="InterPro" id="IPR014710">
    <property type="entry name" value="RmlC-like_jellyroll"/>
</dbReference>
<dbReference type="Pfam" id="PF20510">
    <property type="entry name" value="HgmA_N"/>
    <property type="match status" value="1"/>
</dbReference>